<dbReference type="OrthoDB" id="3405022at2"/>
<organism evidence="2 3">
    <name type="scientific">Micromonospora pattaloongensis</name>
    <dbReference type="NCBI Taxonomy" id="405436"/>
    <lineage>
        <taxon>Bacteria</taxon>
        <taxon>Bacillati</taxon>
        <taxon>Actinomycetota</taxon>
        <taxon>Actinomycetes</taxon>
        <taxon>Micromonosporales</taxon>
        <taxon>Micromonosporaceae</taxon>
        <taxon>Micromonospora</taxon>
    </lineage>
</organism>
<reference evidence="3" key="1">
    <citation type="submission" date="2016-10" db="EMBL/GenBank/DDBJ databases">
        <authorList>
            <person name="Varghese N."/>
            <person name="Submissions S."/>
        </authorList>
    </citation>
    <scope>NUCLEOTIDE SEQUENCE [LARGE SCALE GENOMIC DNA]</scope>
    <source>
        <strain evidence="3">DSM 45245</strain>
    </source>
</reference>
<dbReference type="EMBL" id="FNPH01000002">
    <property type="protein sequence ID" value="SDY51102.1"/>
    <property type="molecule type" value="Genomic_DNA"/>
</dbReference>
<evidence type="ECO:0000313" key="2">
    <source>
        <dbReference type="EMBL" id="SDY51102.1"/>
    </source>
</evidence>
<sequence length="257" mass="26901">MADPRARYFRQLRRLRRGARRWSVLAGGFAGATAILTPYAGLGLPDAGWAAAAGGSLALALWRWSDLRALSAQAPPPALAAGQGNPLLVAAVQRVPAARAAVNELRRQRARFSLRGSAAAGPWTRLDRASLTLAGLAGRLSGPGEPAVLEAAVAERSLRDLAGRVASVEKALRVTPADARPELERAHRTLADQLDAGVDAYERLVAAAASYVAEDGRSATEHPAVGRLTEASDLLRGVAAGLAELRGARTEPLHTPN</sequence>
<dbReference type="RefSeq" id="WP_091553925.1">
    <property type="nucleotide sequence ID" value="NZ_FNPH01000002.1"/>
</dbReference>
<dbReference type="InterPro" id="IPR057952">
    <property type="entry name" value="Rv2743c-like"/>
</dbReference>
<dbReference type="STRING" id="405436.SAMN05444365_102485"/>
<dbReference type="Pfam" id="PF25587">
    <property type="entry name" value="Rv2743c"/>
    <property type="match status" value="1"/>
</dbReference>
<protein>
    <submittedName>
        <fullName evidence="2">Uncharacterized protein</fullName>
    </submittedName>
</protein>
<proteinExistence type="predicted"/>
<dbReference type="NCBIfam" id="NF047839">
    <property type="entry name" value="PspM_Rv2743c"/>
    <property type="match status" value="1"/>
</dbReference>
<gene>
    <name evidence="2" type="ORF">SAMN05444365_102485</name>
</gene>
<keyword evidence="1" id="KW-0472">Membrane</keyword>
<accession>A0A1H3KFX8</accession>
<keyword evidence="1" id="KW-1133">Transmembrane helix</keyword>
<evidence type="ECO:0000256" key="1">
    <source>
        <dbReference type="SAM" id="Phobius"/>
    </source>
</evidence>
<keyword evidence="3" id="KW-1185">Reference proteome</keyword>
<name>A0A1H3KFX8_9ACTN</name>
<feature type="transmembrane region" description="Helical" evidence="1">
    <location>
        <begin position="21"/>
        <end position="41"/>
    </location>
</feature>
<dbReference type="Proteomes" id="UP000242415">
    <property type="component" value="Unassembled WGS sequence"/>
</dbReference>
<evidence type="ECO:0000313" key="3">
    <source>
        <dbReference type="Proteomes" id="UP000242415"/>
    </source>
</evidence>
<keyword evidence="1" id="KW-0812">Transmembrane</keyword>
<dbReference type="AlphaFoldDB" id="A0A1H3KFX8"/>